<evidence type="ECO:0000313" key="3">
    <source>
        <dbReference type="Proteomes" id="UP001178461"/>
    </source>
</evidence>
<protein>
    <submittedName>
        <fullName evidence="2">Uncharacterized protein</fullName>
    </submittedName>
</protein>
<organism evidence="2 3">
    <name type="scientific">Podarcis lilfordi</name>
    <name type="common">Lilford's wall lizard</name>
    <dbReference type="NCBI Taxonomy" id="74358"/>
    <lineage>
        <taxon>Eukaryota</taxon>
        <taxon>Metazoa</taxon>
        <taxon>Chordata</taxon>
        <taxon>Craniata</taxon>
        <taxon>Vertebrata</taxon>
        <taxon>Euteleostomi</taxon>
        <taxon>Lepidosauria</taxon>
        <taxon>Squamata</taxon>
        <taxon>Bifurcata</taxon>
        <taxon>Unidentata</taxon>
        <taxon>Episquamata</taxon>
        <taxon>Laterata</taxon>
        <taxon>Lacertibaenia</taxon>
        <taxon>Lacertidae</taxon>
        <taxon>Podarcis</taxon>
    </lineage>
</organism>
<dbReference type="AlphaFoldDB" id="A0AA35PAD7"/>
<keyword evidence="3" id="KW-1185">Reference proteome</keyword>
<proteinExistence type="predicted"/>
<evidence type="ECO:0000256" key="1">
    <source>
        <dbReference type="SAM" id="MobiDB-lite"/>
    </source>
</evidence>
<gene>
    <name evidence="2" type="ORF">PODLI_1B023357</name>
</gene>
<sequence>MLHTSDLYWQNKLLLSISHHYILEKTLPVLQSKTVPGRGKQPRGRNYSESGTEPSRRHHGTFQV</sequence>
<accession>A0AA35PAD7</accession>
<dbReference type="Proteomes" id="UP001178461">
    <property type="component" value="Chromosome 6"/>
</dbReference>
<dbReference type="EMBL" id="OX395131">
    <property type="protein sequence ID" value="CAI5777472.1"/>
    <property type="molecule type" value="Genomic_DNA"/>
</dbReference>
<name>A0AA35PAD7_9SAUR</name>
<evidence type="ECO:0000313" key="2">
    <source>
        <dbReference type="EMBL" id="CAI5777472.1"/>
    </source>
</evidence>
<feature type="region of interest" description="Disordered" evidence="1">
    <location>
        <begin position="33"/>
        <end position="64"/>
    </location>
</feature>
<reference evidence="2" key="1">
    <citation type="submission" date="2022-12" db="EMBL/GenBank/DDBJ databases">
        <authorList>
            <person name="Alioto T."/>
            <person name="Alioto T."/>
            <person name="Gomez Garrido J."/>
        </authorList>
    </citation>
    <scope>NUCLEOTIDE SEQUENCE</scope>
</reference>